<accession>A0A0R1RBT2</accession>
<evidence type="ECO:0000256" key="4">
    <source>
        <dbReference type="ARBA" id="ARBA00022723"/>
    </source>
</evidence>
<keyword evidence="7" id="KW-1185">Reference proteome</keyword>
<reference evidence="6 7" key="1">
    <citation type="journal article" date="2015" name="Genome Announc.">
        <title>Expanding the biotechnology potential of lactobacilli through comparative genomics of 213 strains and associated genera.</title>
        <authorList>
            <person name="Sun Z."/>
            <person name="Harris H.M."/>
            <person name="McCann A."/>
            <person name="Guo C."/>
            <person name="Argimon S."/>
            <person name="Zhang W."/>
            <person name="Yang X."/>
            <person name="Jeffery I.B."/>
            <person name="Cooney J.C."/>
            <person name="Kagawa T.F."/>
            <person name="Liu W."/>
            <person name="Song Y."/>
            <person name="Salvetti E."/>
            <person name="Wrobel A."/>
            <person name="Rasinkangas P."/>
            <person name="Parkhill J."/>
            <person name="Rea M.C."/>
            <person name="O'Sullivan O."/>
            <person name="Ritari J."/>
            <person name="Douillard F.P."/>
            <person name="Paul Ross R."/>
            <person name="Yang R."/>
            <person name="Briner A.E."/>
            <person name="Felis G.E."/>
            <person name="de Vos W.M."/>
            <person name="Barrangou R."/>
            <person name="Klaenhammer T.R."/>
            <person name="Caufield P.W."/>
            <person name="Cui Y."/>
            <person name="Zhang H."/>
            <person name="O'Toole P.W."/>
        </authorList>
    </citation>
    <scope>NUCLEOTIDE SEQUENCE [LARGE SCALE GENOMIC DNA]</scope>
    <source>
        <strain evidence="6 7">DSM 13343</strain>
    </source>
</reference>
<evidence type="ECO:0000256" key="2">
    <source>
        <dbReference type="ARBA" id="ARBA00006706"/>
    </source>
</evidence>
<sequence>MAESGVLFARHAQVMREIFMGELAQNFVPHQNDVQTYLRQIQGKSAALFGLAAEVGATLGQVDVAHASEFGRSLGMSFQIIDDVLDFTSTDAQLLKPIDQDLKNGVYSLPIIYALSTGGAQLAGLVQSSSQRAAAFAEIKRLGVPPAQQLAITYQQQALAALADFPSGANKDHLTAIAELVLTRKV</sequence>
<dbReference type="PATRIC" id="fig|1423769.4.peg.2868"/>
<dbReference type="SUPFAM" id="SSF48576">
    <property type="entry name" value="Terpenoid synthases"/>
    <property type="match status" value="1"/>
</dbReference>
<evidence type="ECO:0000313" key="6">
    <source>
        <dbReference type="EMBL" id="KRL52202.1"/>
    </source>
</evidence>
<organism evidence="6 7">
    <name type="scientific">Lacticaseibacillus manihotivorans DSM 13343 = JCM 12514</name>
    <dbReference type="NCBI Taxonomy" id="1423769"/>
    <lineage>
        <taxon>Bacteria</taxon>
        <taxon>Bacillati</taxon>
        <taxon>Bacillota</taxon>
        <taxon>Bacilli</taxon>
        <taxon>Lactobacillales</taxon>
        <taxon>Lactobacillaceae</taxon>
        <taxon>Lacticaseibacillus</taxon>
    </lineage>
</organism>
<evidence type="ECO:0000256" key="1">
    <source>
        <dbReference type="ARBA" id="ARBA00001946"/>
    </source>
</evidence>
<dbReference type="GO" id="GO:0046872">
    <property type="term" value="F:metal ion binding"/>
    <property type="evidence" value="ECO:0007669"/>
    <property type="project" value="UniProtKB-KW"/>
</dbReference>
<dbReference type="InterPro" id="IPR008949">
    <property type="entry name" value="Isoprenoid_synthase_dom_sf"/>
</dbReference>
<protein>
    <submittedName>
        <fullName evidence="6">Uncharacterized protein</fullName>
    </submittedName>
</protein>
<keyword evidence="5" id="KW-0460">Magnesium</keyword>
<dbReference type="GO" id="GO:0004659">
    <property type="term" value="F:prenyltransferase activity"/>
    <property type="evidence" value="ECO:0007669"/>
    <property type="project" value="InterPro"/>
</dbReference>
<evidence type="ECO:0000313" key="7">
    <source>
        <dbReference type="Proteomes" id="UP000051790"/>
    </source>
</evidence>
<gene>
    <name evidence="6" type="ORF">FD01_GL002660</name>
</gene>
<comment type="similarity">
    <text evidence="2">Belongs to the FPP/GGPP synthase family.</text>
</comment>
<dbReference type="Gene3D" id="1.10.600.10">
    <property type="entry name" value="Farnesyl Diphosphate Synthase"/>
    <property type="match status" value="1"/>
</dbReference>
<dbReference type="Pfam" id="PF00348">
    <property type="entry name" value="polyprenyl_synt"/>
    <property type="match status" value="1"/>
</dbReference>
<proteinExistence type="inferred from homology"/>
<name>A0A0R1RBT2_9LACO</name>
<dbReference type="GO" id="GO:0008299">
    <property type="term" value="P:isoprenoid biosynthetic process"/>
    <property type="evidence" value="ECO:0007669"/>
    <property type="project" value="InterPro"/>
</dbReference>
<dbReference type="InterPro" id="IPR000092">
    <property type="entry name" value="Polyprenyl_synt"/>
</dbReference>
<evidence type="ECO:0000256" key="5">
    <source>
        <dbReference type="ARBA" id="ARBA00022842"/>
    </source>
</evidence>
<evidence type="ECO:0000256" key="3">
    <source>
        <dbReference type="ARBA" id="ARBA00022679"/>
    </source>
</evidence>
<keyword evidence="3" id="KW-0808">Transferase</keyword>
<dbReference type="EMBL" id="AZEU01000044">
    <property type="protein sequence ID" value="KRL52202.1"/>
    <property type="molecule type" value="Genomic_DNA"/>
</dbReference>
<dbReference type="InterPro" id="IPR033749">
    <property type="entry name" value="Polyprenyl_synt_CS"/>
</dbReference>
<comment type="cofactor">
    <cofactor evidence="1">
        <name>Mg(2+)</name>
        <dbReference type="ChEBI" id="CHEBI:18420"/>
    </cofactor>
</comment>
<dbReference type="PANTHER" id="PTHR12001">
    <property type="entry name" value="GERANYLGERANYL PYROPHOSPHATE SYNTHASE"/>
    <property type="match status" value="1"/>
</dbReference>
<dbReference type="PROSITE" id="PS00444">
    <property type="entry name" value="POLYPRENYL_SYNTHASE_2"/>
    <property type="match status" value="1"/>
</dbReference>
<dbReference type="PANTHER" id="PTHR12001:SF69">
    <property type="entry name" value="ALL TRANS-POLYPRENYL-DIPHOSPHATE SYNTHASE PDSS1"/>
    <property type="match status" value="1"/>
</dbReference>
<comment type="caution">
    <text evidence="6">The sequence shown here is derived from an EMBL/GenBank/DDBJ whole genome shotgun (WGS) entry which is preliminary data.</text>
</comment>
<dbReference type="Proteomes" id="UP000051790">
    <property type="component" value="Unassembled WGS sequence"/>
</dbReference>
<keyword evidence="4" id="KW-0479">Metal-binding</keyword>
<dbReference type="RefSeq" id="WP_054717503.1">
    <property type="nucleotide sequence ID" value="NZ_AZEU01000044.1"/>
</dbReference>
<dbReference type="AlphaFoldDB" id="A0A0R1RBT2"/>
<dbReference type="OrthoDB" id="9805316at2"/>